<feature type="binding site" evidence="5">
    <location>
        <begin position="253"/>
        <end position="254"/>
    </location>
    <ligand>
        <name>NADPH</name>
        <dbReference type="ChEBI" id="CHEBI:57783"/>
    </ligand>
</feature>
<dbReference type="STRING" id="453.Lfee_1226"/>
<proteinExistence type="inferred from homology"/>
<comment type="caution">
    <text evidence="5">Lacks conserved residue(s) required for the propagation of feature annotation.</text>
</comment>
<evidence type="ECO:0000256" key="2">
    <source>
        <dbReference type="ARBA" id="ARBA00022785"/>
    </source>
</evidence>
<dbReference type="EMBL" id="LNYB01000033">
    <property type="protein sequence ID" value="KTD01189.1"/>
    <property type="molecule type" value="Genomic_DNA"/>
</dbReference>
<dbReference type="InterPro" id="IPR050084">
    <property type="entry name" value="NADPH_dep_7-cyano-7-deazaG_red"/>
</dbReference>
<keyword evidence="4 5" id="KW-0560">Oxidoreductase</keyword>
<dbReference type="GO" id="GO:0005737">
    <property type="term" value="C:cytoplasm"/>
    <property type="evidence" value="ECO:0007669"/>
    <property type="project" value="UniProtKB-SubCell"/>
</dbReference>
<dbReference type="Pfam" id="PF14819">
    <property type="entry name" value="QueF_N"/>
    <property type="match status" value="1"/>
</dbReference>
<dbReference type="InterPro" id="IPR016428">
    <property type="entry name" value="QueF_type2"/>
</dbReference>
<dbReference type="GO" id="GO:0008616">
    <property type="term" value="P:tRNA queuosine(34) biosynthetic process"/>
    <property type="evidence" value="ECO:0007669"/>
    <property type="project" value="UniProtKB-UniRule"/>
</dbReference>
<dbReference type="EMBL" id="UASS01000037">
    <property type="protein sequence ID" value="SPX62295.1"/>
    <property type="molecule type" value="Genomic_DNA"/>
</dbReference>
<dbReference type="PIRSF" id="PIRSF004750">
    <property type="entry name" value="Nitrile_oxidored_YqcD_prd"/>
    <property type="match status" value="1"/>
</dbReference>
<dbReference type="InterPro" id="IPR029500">
    <property type="entry name" value="QueF"/>
</dbReference>
<evidence type="ECO:0000313" key="9">
    <source>
        <dbReference type="Proteomes" id="UP000054698"/>
    </source>
</evidence>
<dbReference type="PATRIC" id="fig|453.4.peg.1322"/>
<evidence type="ECO:0000313" key="10">
    <source>
        <dbReference type="Proteomes" id="UP000251942"/>
    </source>
</evidence>
<comment type="catalytic activity">
    <reaction evidence="5">
        <text>7-aminomethyl-7-carbaguanine + 2 NADP(+) = 7-cyano-7-carbaguanine + 2 NADPH + 3 H(+)</text>
        <dbReference type="Rhea" id="RHEA:13409"/>
        <dbReference type="ChEBI" id="CHEBI:15378"/>
        <dbReference type="ChEBI" id="CHEBI:45075"/>
        <dbReference type="ChEBI" id="CHEBI:57783"/>
        <dbReference type="ChEBI" id="CHEBI:58349"/>
        <dbReference type="ChEBI" id="CHEBI:58703"/>
        <dbReference type="EC" id="1.7.1.13"/>
    </reaction>
</comment>
<comment type="function">
    <text evidence="5">Catalyzes the NADPH-dependent reduction of 7-cyano-7-deazaguanine (preQ0) to 7-aminomethyl-7-deazaguanine (preQ1).</text>
</comment>
<keyword evidence="2 5" id="KW-0671">Queuosine biosynthesis</keyword>
<evidence type="ECO:0000256" key="5">
    <source>
        <dbReference type="HAMAP-Rule" id="MF_00817"/>
    </source>
</evidence>
<dbReference type="Proteomes" id="UP000054698">
    <property type="component" value="Unassembled WGS sequence"/>
</dbReference>
<comment type="subcellular location">
    <subcellularLocation>
        <location evidence="5">Cytoplasm</location>
    </subcellularLocation>
</comment>
<organism evidence="7 9">
    <name type="scientific">Legionella feeleii</name>
    <dbReference type="NCBI Taxonomy" id="453"/>
    <lineage>
        <taxon>Bacteria</taxon>
        <taxon>Pseudomonadati</taxon>
        <taxon>Pseudomonadota</taxon>
        <taxon>Gammaproteobacteria</taxon>
        <taxon>Legionellales</taxon>
        <taxon>Legionellaceae</taxon>
        <taxon>Legionella</taxon>
    </lineage>
</organism>
<feature type="active site" description="Proton donor" evidence="5">
    <location>
        <position position="192"/>
    </location>
</feature>
<reference evidence="7 9" key="1">
    <citation type="submission" date="2015-11" db="EMBL/GenBank/DDBJ databases">
        <title>Genomic analysis of 38 Legionella species identifies large and diverse effector repertoires.</title>
        <authorList>
            <person name="Burstein D."/>
            <person name="Amaro F."/>
            <person name="Zusman T."/>
            <person name="Lifshitz Z."/>
            <person name="Cohen O."/>
            <person name="Gilbert J.A."/>
            <person name="Pupko T."/>
            <person name="Shuman H.A."/>
            <person name="Segal G."/>
        </authorList>
    </citation>
    <scope>NUCLEOTIDE SEQUENCE [LARGE SCALE GENOMIC DNA]</scope>
    <source>
        <strain evidence="7 9">WO-44C</strain>
    </source>
</reference>
<feature type="domain" description="NADPH-dependent 7-cyano-7-deazaguanine reductase N-terminal" evidence="6">
    <location>
        <begin position="20"/>
        <end position="129"/>
    </location>
</feature>
<protein>
    <recommendedName>
        <fullName evidence="5">NADPH-dependent 7-cyano-7-deazaguanine reductase</fullName>
        <ecNumber evidence="5">1.7.1.13</ecNumber>
    </recommendedName>
    <alternativeName>
        <fullName evidence="5">7-cyano-7-carbaguanine reductase</fullName>
    </alternativeName>
    <alternativeName>
        <fullName evidence="5">NADPH-dependent nitrile oxidoreductase</fullName>
    </alternativeName>
    <alternativeName>
        <fullName evidence="5">PreQ(0) reductase</fullName>
    </alternativeName>
</protein>
<sequence length="278" mass="32029">MIMARINNLENSPLGKKTVYSSSYDKSLLFGITRRERGQEINIPPILPFHGEDIWNAYEFSWLNCKGKPVIALATFIVPAESPRIFESKSLKLYLHSFNASRFNHESQVSAILCNDLSEVAGAPVLVTLQNWEYSSLAKIFLPVGINLDHNDLSTDRYTYAPEFLEASPFFDKELLYSNLLKSNCPITSQPDWATLFIHYEGRKIKHEGLLKYIISLRNHDEFHEHCVERIFMDILNHCKPEKLLVYARYTRRGGIDINPQRATPGFALPENLRQPRQ</sequence>
<dbReference type="UniPathway" id="UPA00392"/>
<dbReference type="EC" id="1.7.1.13" evidence="5"/>
<evidence type="ECO:0000256" key="3">
    <source>
        <dbReference type="ARBA" id="ARBA00022857"/>
    </source>
</evidence>
<feature type="binding site" evidence="5">
    <location>
        <begin position="88"/>
        <end position="89"/>
    </location>
    <ligand>
        <name>NADPH</name>
        <dbReference type="ChEBI" id="CHEBI:57783"/>
    </ligand>
</feature>
<comment type="similarity">
    <text evidence="5">Belongs to the GTP cyclohydrolase I family. QueF type 2 subfamily.</text>
</comment>
<dbReference type="Proteomes" id="UP000251942">
    <property type="component" value="Unassembled WGS sequence"/>
</dbReference>
<keyword evidence="9" id="KW-1185">Reference proteome</keyword>
<dbReference type="NCBIfam" id="TIGR03138">
    <property type="entry name" value="QueF"/>
    <property type="match status" value="1"/>
</dbReference>
<evidence type="ECO:0000313" key="8">
    <source>
        <dbReference type="EMBL" id="SPX62295.1"/>
    </source>
</evidence>
<evidence type="ECO:0000256" key="1">
    <source>
        <dbReference type="ARBA" id="ARBA00022490"/>
    </source>
</evidence>
<dbReference type="SUPFAM" id="SSF55620">
    <property type="entry name" value="Tetrahydrobiopterin biosynthesis enzymes-like"/>
    <property type="match status" value="1"/>
</dbReference>
<dbReference type="Gene3D" id="3.30.1130.10">
    <property type="match status" value="2"/>
</dbReference>
<dbReference type="GO" id="GO:0033739">
    <property type="term" value="F:preQ1 synthase activity"/>
    <property type="evidence" value="ECO:0007669"/>
    <property type="project" value="UniProtKB-UniRule"/>
</dbReference>
<dbReference type="Pfam" id="PF14489">
    <property type="entry name" value="QueF"/>
    <property type="match status" value="1"/>
</dbReference>
<keyword evidence="3 5" id="KW-0521">NADP</keyword>
<keyword evidence="1 5" id="KW-0963">Cytoplasm</keyword>
<dbReference type="HAMAP" id="MF_00817">
    <property type="entry name" value="QueF_type2"/>
    <property type="match status" value="1"/>
</dbReference>
<dbReference type="PANTHER" id="PTHR34354">
    <property type="entry name" value="NADPH-DEPENDENT 7-CYANO-7-DEAZAGUANINE REDUCTASE"/>
    <property type="match status" value="1"/>
</dbReference>
<evidence type="ECO:0000313" key="7">
    <source>
        <dbReference type="EMBL" id="KTD01189.1"/>
    </source>
</evidence>
<dbReference type="GO" id="GO:0016787">
    <property type="term" value="F:hydrolase activity"/>
    <property type="evidence" value="ECO:0007669"/>
    <property type="project" value="UniProtKB-KW"/>
</dbReference>
<dbReference type="PANTHER" id="PTHR34354:SF1">
    <property type="entry name" value="NADPH-DEPENDENT 7-CYANO-7-DEAZAGUANINE REDUCTASE"/>
    <property type="match status" value="1"/>
</dbReference>
<feature type="binding site" evidence="5">
    <location>
        <begin position="224"/>
        <end position="225"/>
    </location>
    <ligand>
        <name>substrate</name>
    </ligand>
</feature>
<feature type="active site" description="Thioimide intermediate" evidence="5">
    <location>
        <position position="185"/>
    </location>
</feature>
<keyword evidence="7" id="KW-0378">Hydrolase</keyword>
<dbReference type="AlphaFoldDB" id="A0A0W0TZV2"/>
<comment type="subunit">
    <text evidence="5">Homodimer.</text>
</comment>
<evidence type="ECO:0000259" key="6">
    <source>
        <dbReference type="Pfam" id="PF14819"/>
    </source>
</evidence>
<accession>A0A0W0TZV2</accession>
<reference evidence="8 10" key="2">
    <citation type="submission" date="2018-06" db="EMBL/GenBank/DDBJ databases">
        <authorList>
            <consortium name="Pathogen Informatics"/>
            <person name="Doyle S."/>
        </authorList>
    </citation>
    <scope>NUCLEOTIDE SEQUENCE [LARGE SCALE GENOMIC DNA]</scope>
    <source>
        <strain evidence="8 10">NCTC12022</strain>
    </source>
</reference>
<dbReference type="InterPro" id="IPR043133">
    <property type="entry name" value="GTP-CH-I_C/QueF"/>
</dbReference>
<evidence type="ECO:0000256" key="4">
    <source>
        <dbReference type="ARBA" id="ARBA00023002"/>
    </source>
</evidence>
<gene>
    <name evidence="8" type="primary">queF_2</name>
    <name evidence="5" type="synonym">queF</name>
    <name evidence="7" type="ORF">Lfee_1226</name>
    <name evidence="8" type="ORF">NCTC12022_03053</name>
</gene>
<name>A0A0W0TZV2_9GAMM</name>
<dbReference type="InterPro" id="IPR029139">
    <property type="entry name" value="QueF_N"/>
</dbReference>
<comment type="pathway">
    <text evidence="5">tRNA modification; tRNA-queuosine biosynthesis.</text>
</comment>